<feature type="compositionally biased region" description="Low complexity" evidence="1">
    <location>
        <begin position="248"/>
        <end position="262"/>
    </location>
</feature>
<organism evidence="3 4">
    <name type="scientific">Meloidogyne hapla</name>
    <name type="common">Root-knot nematode worm</name>
    <dbReference type="NCBI Taxonomy" id="6305"/>
    <lineage>
        <taxon>Eukaryota</taxon>
        <taxon>Metazoa</taxon>
        <taxon>Ecdysozoa</taxon>
        <taxon>Nematoda</taxon>
        <taxon>Chromadorea</taxon>
        <taxon>Rhabditida</taxon>
        <taxon>Tylenchina</taxon>
        <taxon>Tylenchomorpha</taxon>
        <taxon>Tylenchoidea</taxon>
        <taxon>Meloidogynidae</taxon>
        <taxon>Meloidogyninae</taxon>
        <taxon>Meloidogyne</taxon>
    </lineage>
</organism>
<keyword evidence="3" id="KW-1185">Reference proteome</keyword>
<dbReference type="WBParaSite" id="MhA1_Contig228.frz3.gene7">
    <property type="protein sequence ID" value="MhA1_Contig228.frz3.gene7"/>
    <property type="gene ID" value="MhA1_Contig228.frz3.gene7"/>
</dbReference>
<dbReference type="GO" id="GO:0042734">
    <property type="term" value="C:presynaptic membrane"/>
    <property type="evidence" value="ECO:0007669"/>
    <property type="project" value="TreeGrafter"/>
</dbReference>
<evidence type="ECO:0000256" key="1">
    <source>
        <dbReference type="SAM" id="MobiDB-lite"/>
    </source>
</evidence>
<feature type="domain" description="C2" evidence="2">
    <location>
        <begin position="1"/>
        <end position="87"/>
    </location>
</feature>
<dbReference type="GO" id="GO:0035249">
    <property type="term" value="P:synaptic transmission, glutamatergic"/>
    <property type="evidence" value="ECO:0007669"/>
    <property type="project" value="TreeGrafter"/>
</dbReference>
<evidence type="ECO:0000313" key="4">
    <source>
        <dbReference type="WBParaSite" id="MhA1_Contig228.frz3.gene7"/>
    </source>
</evidence>
<dbReference type="Pfam" id="PF00168">
    <property type="entry name" value="C2"/>
    <property type="match status" value="1"/>
</dbReference>
<dbReference type="InterPro" id="IPR000008">
    <property type="entry name" value="C2_dom"/>
</dbReference>
<sequence>MSLLCVTEDFHSYVTLKLQNVKSTTIAVRGVQPQWEQEFIFETNRLDQALFLELWNKGVLWDKLLGVCFMRLRDIGYSNSPGAGKWLQGVESFSDVHQQLLTFDSNDEHTPLTHLPTQQQQSQQIFQQHLHSYDQQVPEQNVSSDNYQYPREETSIEIRGLEVEDEEEEETEEEEGEEEEEEINQKEAEIIDLEDYIAGGDSINPPENLLVNGGGRRRVAADQRAQLLHSGISEDSDYTSEISFQPGAHQQQHHQANASAHQYESQLRRTINQQQQSSTSNRGPSHYFPSTSSNFQWNVSEYPPQQYVAPVEDEDSHYAQQQRHDNQMLFHPHLVDSRNSPPSPTPQYYEDQHAYYDDQQPQYYVDNFDDGQTDSTFNEVQNIDENFYHGQISPVATVSHISRLQSSRKDNHRNGRQRQFQNVAAEVLPSPSFTSSVGGGRAGFTDSRSSNSTVQQVNRSRAGNYYDSESDGFTSTGTVRVVPVNIHELPNWRTTINQQHHGFNEEQDVLEGEEEGIEEEEVGGAPEDVGRLNERREVNNGNGNQQMPIENKSDRIPTEQELLAEMEEYKAKLAASGRHYDSHPFGFFFFEIIFLSYFPK</sequence>
<dbReference type="PANTHER" id="PTHR10480">
    <property type="entry name" value="PROTEIN UNC-13 HOMOLOG"/>
    <property type="match status" value="1"/>
</dbReference>
<dbReference type="GO" id="GO:0031594">
    <property type="term" value="C:neuromuscular junction"/>
    <property type="evidence" value="ECO:0007669"/>
    <property type="project" value="TreeGrafter"/>
</dbReference>
<dbReference type="GO" id="GO:0005516">
    <property type="term" value="F:calmodulin binding"/>
    <property type="evidence" value="ECO:0007669"/>
    <property type="project" value="TreeGrafter"/>
</dbReference>
<feature type="compositionally biased region" description="Basic and acidic residues" evidence="1">
    <location>
        <begin position="150"/>
        <end position="162"/>
    </location>
</feature>
<dbReference type="GO" id="GO:0061789">
    <property type="term" value="P:dense core granule priming"/>
    <property type="evidence" value="ECO:0007669"/>
    <property type="project" value="TreeGrafter"/>
</dbReference>
<protein>
    <submittedName>
        <fullName evidence="4">C2 domain-containing protein</fullName>
    </submittedName>
</protein>
<dbReference type="GO" id="GO:0016082">
    <property type="term" value="P:synaptic vesicle priming"/>
    <property type="evidence" value="ECO:0007669"/>
    <property type="project" value="TreeGrafter"/>
</dbReference>
<dbReference type="GO" id="GO:0098831">
    <property type="term" value="C:presynaptic active zone cytoplasmic component"/>
    <property type="evidence" value="ECO:0007669"/>
    <property type="project" value="TreeGrafter"/>
</dbReference>
<feature type="region of interest" description="Disordered" evidence="1">
    <location>
        <begin position="422"/>
        <end position="469"/>
    </location>
</feature>
<dbReference type="SUPFAM" id="SSF49562">
    <property type="entry name" value="C2 domain (Calcium/lipid-binding domain, CaLB)"/>
    <property type="match status" value="1"/>
</dbReference>
<reference evidence="4" key="1">
    <citation type="submission" date="2016-11" db="UniProtKB">
        <authorList>
            <consortium name="WormBaseParasite"/>
        </authorList>
    </citation>
    <scope>IDENTIFICATION</scope>
</reference>
<accession>A0A1I8BH26</accession>
<dbReference type="GO" id="GO:0019992">
    <property type="term" value="F:diacylglycerol binding"/>
    <property type="evidence" value="ECO:0007669"/>
    <property type="project" value="InterPro"/>
</dbReference>
<dbReference type="Proteomes" id="UP000095281">
    <property type="component" value="Unplaced"/>
</dbReference>
<feature type="compositionally biased region" description="Polar residues" evidence="1">
    <location>
        <begin position="446"/>
        <end position="461"/>
    </location>
</feature>
<feature type="compositionally biased region" description="Polar residues" evidence="1">
    <location>
        <begin position="263"/>
        <end position="272"/>
    </location>
</feature>
<dbReference type="GO" id="GO:0099525">
    <property type="term" value="P:presynaptic dense core vesicle exocytosis"/>
    <property type="evidence" value="ECO:0007669"/>
    <property type="project" value="TreeGrafter"/>
</dbReference>
<proteinExistence type="predicted"/>
<dbReference type="PROSITE" id="PS50004">
    <property type="entry name" value="C2"/>
    <property type="match status" value="1"/>
</dbReference>
<feature type="compositionally biased region" description="Acidic residues" evidence="1">
    <location>
        <begin position="163"/>
        <end position="182"/>
    </location>
</feature>
<evidence type="ECO:0000313" key="3">
    <source>
        <dbReference type="Proteomes" id="UP000095281"/>
    </source>
</evidence>
<feature type="region of interest" description="Disordered" evidence="1">
    <location>
        <begin position="246"/>
        <end position="292"/>
    </location>
</feature>
<dbReference type="GO" id="GO:0017075">
    <property type="term" value="F:syntaxin-1 binding"/>
    <property type="evidence" value="ECO:0007669"/>
    <property type="project" value="TreeGrafter"/>
</dbReference>
<dbReference type="InterPro" id="IPR027080">
    <property type="entry name" value="Unc-13"/>
</dbReference>
<feature type="compositionally biased region" description="Polar residues" evidence="1">
    <location>
        <begin position="133"/>
        <end position="147"/>
    </location>
</feature>
<name>A0A1I8BH26_MELHA</name>
<dbReference type="GO" id="GO:0030672">
    <property type="term" value="C:synaptic vesicle membrane"/>
    <property type="evidence" value="ECO:0007669"/>
    <property type="project" value="TreeGrafter"/>
</dbReference>
<dbReference type="GO" id="GO:0043195">
    <property type="term" value="C:terminal bouton"/>
    <property type="evidence" value="ECO:0007669"/>
    <property type="project" value="TreeGrafter"/>
</dbReference>
<dbReference type="AlphaFoldDB" id="A0A1I8BH26"/>
<dbReference type="Gene3D" id="2.60.40.150">
    <property type="entry name" value="C2 domain"/>
    <property type="match status" value="1"/>
</dbReference>
<dbReference type="GO" id="GO:0016081">
    <property type="term" value="P:synaptic vesicle docking"/>
    <property type="evidence" value="ECO:0007669"/>
    <property type="project" value="TreeGrafter"/>
</dbReference>
<dbReference type="PANTHER" id="PTHR10480:SF12">
    <property type="entry name" value="UNC-13, ISOFORM E"/>
    <property type="match status" value="1"/>
</dbReference>
<evidence type="ECO:0000259" key="2">
    <source>
        <dbReference type="PROSITE" id="PS50004"/>
    </source>
</evidence>
<feature type="region of interest" description="Disordered" evidence="1">
    <location>
        <begin position="133"/>
        <end position="185"/>
    </location>
</feature>
<dbReference type="InterPro" id="IPR035892">
    <property type="entry name" value="C2_domain_sf"/>
</dbReference>